<comment type="caution">
    <text evidence="1">The sequence shown here is derived from an EMBL/GenBank/DDBJ whole genome shotgun (WGS) entry which is preliminary data.</text>
</comment>
<name>A0ACC5RFK6_9HYPH</name>
<protein>
    <submittedName>
        <fullName evidence="1">FAD-binding oxidoreductase</fullName>
    </submittedName>
</protein>
<gene>
    <name evidence="1" type="ORF">JHL16_33765</name>
</gene>
<sequence>MPVLLDPVASDSDLPKRADVAIIGGGIIGVATAYFLAEKGVSVLLCEKGEIGGEQSSRNWGWCRTMGRDLREMPLAQESLRLWRGLSARIGAETGFKETGTLYLCPDAKTLAKREAWLAEAQAYNVSSRILRGARVNETLAGAAGQWAGALFTPDDGVAEPHMAAPALAHAARRRGASIVTHCAVRSIDVSAGRISGIVTENGRVACSTVVLAGGVWSSLFCKSLNLRLPQLKVLASVLRTAATDKGPGPAAWGPGLSLRRRLDGGYTVSHGSVIADIVPDSFRYFRDFLPLLKMEWSGIALRGGKSFFEEANYARYWTKDAPSPFERHRMLDPRPSAHDLKRARQNLEANFPAFKTVPTQATWGGMIDATPDILPVISGVTGLPGFYISTGYSGHGFGIGPGAGLLTAQIVTNEKPVVDPEPFRFSRFGDGSDVRPRAGL</sequence>
<organism evidence="1 2">
    <name type="scientific">Taklimakanibacter albus</name>
    <dbReference type="NCBI Taxonomy" id="2800327"/>
    <lineage>
        <taxon>Bacteria</taxon>
        <taxon>Pseudomonadati</taxon>
        <taxon>Pseudomonadota</taxon>
        <taxon>Alphaproteobacteria</taxon>
        <taxon>Hyphomicrobiales</taxon>
        <taxon>Aestuariivirgaceae</taxon>
        <taxon>Taklimakanibacter</taxon>
    </lineage>
</organism>
<evidence type="ECO:0000313" key="2">
    <source>
        <dbReference type="Proteomes" id="UP000616151"/>
    </source>
</evidence>
<proteinExistence type="predicted"/>
<keyword evidence="2" id="KW-1185">Reference proteome</keyword>
<accession>A0ACC5RFK6</accession>
<reference evidence="1" key="1">
    <citation type="submission" date="2021-01" db="EMBL/GenBank/DDBJ databases">
        <authorList>
            <person name="Sun Q."/>
        </authorList>
    </citation>
    <scope>NUCLEOTIDE SEQUENCE</scope>
    <source>
        <strain evidence="1">YIM B02566</strain>
    </source>
</reference>
<evidence type="ECO:0000313" key="1">
    <source>
        <dbReference type="EMBL" id="MBK1871384.1"/>
    </source>
</evidence>
<dbReference type="Proteomes" id="UP000616151">
    <property type="component" value="Unassembled WGS sequence"/>
</dbReference>
<dbReference type="EMBL" id="JAENHL010000008">
    <property type="protein sequence ID" value="MBK1871384.1"/>
    <property type="molecule type" value="Genomic_DNA"/>
</dbReference>